<feature type="compositionally biased region" description="Polar residues" evidence="1">
    <location>
        <begin position="1"/>
        <end position="11"/>
    </location>
</feature>
<dbReference type="EMBL" id="JAACNO010002528">
    <property type="protein sequence ID" value="KAF4132588.1"/>
    <property type="molecule type" value="Genomic_DNA"/>
</dbReference>
<sequence>MASAPVSTCGTARTRAVENDEQTVESTDAPAGPTILIADDEVGEERNSAVRDPDDAAAGSVQLNTTELVVPSDDNAHLSVENALAKNRSAIMEASPEDAKTSENAANPRTSVNSDGIVITSYTNDGNKQPRSSNSSKGRSGDGNTNTASMDTSSKAAC</sequence>
<protein>
    <submittedName>
        <fullName evidence="2">Uncharacterized protein</fullName>
    </submittedName>
</protein>
<feature type="compositionally biased region" description="Polar residues" evidence="1">
    <location>
        <begin position="102"/>
        <end position="158"/>
    </location>
</feature>
<reference evidence="2" key="1">
    <citation type="submission" date="2020-03" db="EMBL/GenBank/DDBJ databases">
        <title>Hybrid Assembly of Korean Phytophthora infestans isolates.</title>
        <authorList>
            <person name="Prokchorchik M."/>
            <person name="Lee Y."/>
            <person name="Seo J."/>
            <person name="Cho J.-H."/>
            <person name="Park Y.-E."/>
            <person name="Jang D.-C."/>
            <person name="Im J.-S."/>
            <person name="Choi J.-G."/>
            <person name="Park H.-J."/>
            <person name="Lee G.-B."/>
            <person name="Lee Y.-G."/>
            <person name="Hong S.-Y."/>
            <person name="Cho K."/>
            <person name="Sohn K.H."/>
        </authorList>
    </citation>
    <scope>NUCLEOTIDE SEQUENCE</scope>
    <source>
        <strain evidence="2">KR_2_A2</strain>
    </source>
</reference>
<evidence type="ECO:0000313" key="2">
    <source>
        <dbReference type="EMBL" id="KAF4132588.1"/>
    </source>
</evidence>
<gene>
    <name evidence="2" type="ORF">GN958_ATG18219</name>
</gene>
<comment type="caution">
    <text evidence="2">The sequence shown here is derived from an EMBL/GenBank/DDBJ whole genome shotgun (WGS) entry which is preliminary data.</text>
</comment>
<accession>A0A8S9U304</accession>
<dbReference type="AlphaFoldDB" id="A0A8S9U304"/>
<evidence type="ECO:0000256" key="1">
    <source>
        <dbReference type="SAM" id="MobiDB-lite"/>
    </source>
</evidence>
<name>A0A8S9U304_PHYIN</name>
<proteinExistence type="predicted"/>
<evidence type="ECO:0000313" key="3">
    <source>
        <dbReference type="Proteomes" id="UP000704712"/>
    </source>
</evidence>
<feature type="compositionally biased region" description="Basic and acidic residues" evidence="1">
    <location>
        <begin position="44"/>
        <end position="54"/>
    </location>
</feature>
<organism evidence="2 3">
    <name type="scientific">Phytophthora infestans</name>
    <name type="common">Potato late blight agent</name>
    <name type="synonym">Botrytis infestans</name>
    <dbReference type="NCBI Taxonomy" id="4787"/>
    <lineage>
        <taxon>Eukaryota</taxon>
        <taxon>Sar</taxon>
        <taxon>Stramenopiles</taxon>
        <taxon>Oomycota</taxon>
        <taxon>Peronosporomycetes</taxon>
        <taxon>Peronosporales</taxon>
        <taxon>Peronosporaceae</taxon>
        <taxon>Phytophthora</taxon>
    </lineage>
</organism>
<dbReference type="Proteomes" id="UP000704712">
    <property type="component" value="Unassembled WGS sequence"/>
</dbReference>
<feature type="region of interest" description="Disordered" evidence="1">
    <location>
        <begin position="89"/>
        <end position="158"/>
    </location>
</feature>
<feature type="region of interest" description="Disordered" evidence="1">
    <location>
        <begin position="1"/>
        <end position="60"/>
    </location>
</feature>